<dbReference type="EMBL" id="JACHJW010000001">
    <property type="protein sequence ID" value="MBB4960235.1"/>
    <property type="molecule type" value="Genomic_DNA"/>
</dbReference>
<dbReference type="InterPro" id="IPR044857">
    <property type="entry name" value="T7SS_EccB_R1"/>
</dbReference>
<keyword evidence="1" id="KW-0812">Transmembrane</keyword>
<reference evidence="2 3" key="1">
    <citation type="submission" date="2020-08" db="EMBL/GenBank/DDBJ databases">
        <title>Sequencing the genomes of 1000 actinobacteria strains.</title>
        <authorList>
            <person name="Klenk H.-P."/>
        </authorList>
    </citation>
    <scope>NUCLEOTIDE SEQUENCE [LARGE SCALE GENOMIC DNA]</scope>
    <source>
        <strain evidence="2 3">DSM 45886</strain>
    </source>
</reference>
<dbReference type="Proteomes" id="UP000578819">
    <property type="component" value="Unassembled WGS sequence"/>
</dbReference>
<dbReference type="Gene3D" id="3.30.2390.20">
    <property type="entry name" value="Type VII secretion system EccB, repeat 1 domain"/>
    <property type="match status" value="1"/>
</dbReference>
<comment type="caution">
    <text evidence="2">The sequence shown here is derived from an EMBL/GenBank/DDBJ whole genome shotgun (WGS) entry which is preliminary data.</text>
</comment>
<keyword evidence="1" id="KW-1133">Transmembrane helix</keyword>
<keyword evidence="1" id="KW-0472">Membrane</keyword>
<dbReference type="Pfam" id="PF05108">
    <property type="entry name" value="T7SS_ESX1_EccB"/>
    <property type="match status" value="1"/>
</dbReference>
<dbReference type="InterPro" id="IPR007795">
    <property type="entry name" value="T7SS_EccB"/>
</dbReference>
<protein>
    <submittedName>
        <fullName evidence="2">Type VII secretion protein EccB</fullName>
    </submittedName>
</protein>
<organism evidence="2 3">
    <name type="scientific">Micromonospora polyrhachis</name>
    <dbReference type="NCBI Taxonomy" id="1282883"/>
    <lineage>
        <taxon>Bacteria</taxon>
        <taxon>Bacillati</taxon>
        <taxon>Actinomycetota</taxon>
        <taxon>Actinomycetes</taxon>
        <taxon>Micromonosporales</taxon>
        <taxon>Micromonosporaceae</taxon>
        <taxon>Micromonospora</taxon>
    </lineage>
</organism>
<dbReference type="PANTHER" id="PTHR40765">
    <property type="entry name" value="ESX-2 SECRETION SYSTEM ATPASE ECCB2"/>
    <property type="match status" value="1"/>
</dbReference>
<name>A0A7W7SSM8_9ACTN</name>
<dbReference type="AlphaFoldDB" id="A0A7W7SSM8"/>
<proteinExistence type="predicted"/>
<gene>
    <name evidence="2" type="ORF">FHR38_003968</name>
</gene>
<evidence type="ECO:0000256" key="1">
    <source>
        <dbReference type="SAM" id="Phobius"/>
    </source>
</evidence>
<accession>A0A7W7SSM8</accession>
<keyword evidence="3" id="KW-1185">Reference proteome</keyword>
<dbReference type="NCBIfam" id="TIGR03919">
    <property type="entry name" value="T7SS_EccB"/>
    <property type="match status" value="1"/>
</dbReference>
<dbReference type="RefSeq" id="WP_184536046.1">
    <property type="nucleotide sequence ID" value="NZ_JACHJW010000001.1"/>
</dbReference>
<evidence type="ECO:0000313" key="2">
    <source>
        <dbReference type="EMBL" id="MBB4960235.1"/>
    </source>
</evidence>
<evidence type="ECO:0000313" key="3">
    <source>
        <dbReference type="Proteomes" id="UP000578819"/>
    </source>
</evidence>
<feature type="transmembrane region" description="Helical" evidence="1">
    <location>
        <begin position="37"/>
        <end position="61"/>
    </location>
</feature>
<sequence>MPTRRDQVQSYQFMMQRVMSAFAHQDTDPVHPAGRRLLGAGLAGVMVAALGLAGMGVYGMLRPGGNKTWRDGSAVIVEKQSGTRYVYRDGTLYPMANLTSAVLALDGPAKTVGVAANSLLGVPRGPLLGIVGAPDALPPAARVTAKPWQLCGLPPQAGDRPHGFTSLRIGVDSTGRELGDDALLVENADSRRLFLIWHGRRHELMDRRVALTALGLDQQPAIVVPRAWLDALPAGGPLTTRTVIGRGQPATAVSGALVGQVYVVDGTSQQYYLVAEANRLAAITPVEARMLLADQATRAAYPTGLVRALTLTSMQAAAAEKQPPPDHDPAAPPAVAPPIVTPDLARFAICATFGNPVDPPRLTIDPATAQTGPATTTGRSAQGAALVDRVEVPPGWAALVEAMPSPDAAAGTRYLVSDLGIRHALADQDVQRRLGYESAAPVRLPAGLVARIPEGPVLDPAAARRPALP</sequence>
<dbReference type="PANTHER" id="PTHR40765:SF2">
    <property type="entry name" value="ESX-2 SECRETION SYSTEM ATPASE ECCB2"/>
    <property type="match status" value="1"/>
</dbReference>
<dbReference type="GO" id="GO:0005576">
    <property type="term" value="C:extracellular region"/>
    <property type="evidence" value="ECO:0007669"/>
    <property type="project" value="TreeGrafter"/>
</dbReference>